<dbReference type="Proteomes" id="UP001152523">
    <property type="component" value="Unassembled WGS sequence"/>
</dbReference>
<gene>
    <name evidence="2" type="ORF">CEPIT_LOCUS33294</name>
</gene>
<evidence type="ECO:0000313" key="3">
    <source>
        <dbReference type="Proteomes" id="UP001152523"/>
    </source>
</evidence>
<protein>
    <submittedName>
        <fullName evidence="2">Uncharacterized protein</fullName>
    </submittedName>
</protein>
<name>A0AAV0FF80_9ASTE</name>
<accession>A0AAV0FF80</accession>
<dbReference type="EMBL" id="CAMAPF010000978">
    <property type="protein sequence ID" value="CAH9133893.1"/>
    <property type="molecule type" value="Genomic_DNA"/>
</dbReference>
<feature type="region of interest" description="Disordered" evidence="1">
    <location>
        <begin position="93"/>
        <end position="114"/>
    </location>
</feature>
<evidence type="ECO:0000256" key="1">
    <source>
        <dbReference type="SAM" id="MobiDB-lite"/>
    </source>
</evidence>
<evidence type="ECO:0000313" key="2">
    <source>
        <dbReference type="EMBL" id="CAH9133893.1"/>
    </source>
</evidence>
<keyword evidence="3" id="KW-1185">Reference proteome</keyword>
<proteinExistence type="predicted"/>
<dbReference type="AlphaFoldDB" id="A0AAV0FF80"/>
<comment type="caution">
    <text evidence="2">The sequence shown here is derived from an EMBL/GenBank/DDBJ whole genome shotgun (WGS) entry which is preliminary data.</text>
</comment>
<sequence>MDAGAGSAASMADDDSDLALLEPDLLSLMDDGCGLGSPVLDLRLWWMTAAIWGRRCRIRHLGAAGGGATRVPLCLGGGMAMLLANRSWGRIGGGVGEQGRGTGVGEQGRGTGGG</sequence>
<organism evidence="2 3">
    <name type="scientific">Cuscuta epithymum</name>
    <dbReference type="NCBI Taxonomy" id="186058"/>
    <lineage>
        <taxon>Eukaryota</taxon>
        <taxon>Viridiplantae</taxon>
        <taxon>Streptophyta</taxon>
        <taxon>Embryophyta</taxon>
        <taxon>Tracheophyta</taxon>
        <taxon>Spermatophyta</taxon>
        <taxon>Magnoliopsida</taxon>
        <taxon>eudicotyledons</taxon>
        <taxon>Gunneridae</taxon>
        <taxon>Pentapetalae</taxon>
        <taxon>asterids</taxon>
        <taxon>lamiids</taxon>
        <taxon>Solanales</taxon>
        <taxon>Convolvulaceae</taxon>
        <taxon>Cuscuteae</taxon>
        <taxon>Cuscuta</taxon>
        <taxon>Cuscuta subgen. Cuscuta</taxon>
    </lineage>
</organism>
<reference evidence="2" key="1">
    <citation type="submission" date="2022-07" db="EMBL/GenBank/DDBJ databases">
        <authorList>
            <person name="Macas J."/>
            <person name="Novak P."/>
            <person name="Neumann P."/>
        </authorList>
    </citation>
    <scope>NUCLEOTIDE SEQUENCE</scope>
</reference>